<dbReference type="RefSeq" id="WP_116496803.1">
    <property type="nucleotide sequence ID" value="NZ_QENZ01000005.1"/>
</dbReference>
<comment type="caution">
    <text evidence="3">The sequence shown here is derived from an EMBL/GenBank/DDBJ whole genome shotgun (WGS) entry which is preliminary data.</text>
</comment>
<accession>A0A7L4UN20</accession>
<feature type="region of interest" description="Disordered" evidence="1">
    <location>
        <begin position="1"/>
        <end position="25"/>
    </location>
</feature>
<sequence>MKSKKNTEKQLSDYFEKEKRSSDSDKLKARIASQTIQKRNFTLRKLAIPIAATVLIALGLSLWAVQNIHHKKQIAQTEILYEDDDFIIYMQE</sequence>
<protein>
    <submittedName>
        <fullName evidence="3">Uncharacterized protein</fullName>
    </submittedName>
</protein>
<dbReference type="AlphaFoldDB" id="A0A7L4UN20"/>
<keyword evidence="2" id="KW-1133">Transmembrane helix</keyword>
<organism evidence="3 4">
    <name type="scientific">Balneicella halophila</name>
    <dbReference type="NCBI Taxonomy" id="1537566"/>
    <lineage>
        <taxon>Bacteria</taxon>
        <taxon>Pseudomonadati</taxon>
        <taxon>Bacteroidota</taxon>
        <taxon>Bacteroidia</taxon>
        <taxon>Bacteroidales</taxon>
        <taxon>Balneicellaceae</taxon>
        <taxon>Balneicella</taxon>
    </lineage>
</organism>
<name>A0A7L4UN20_BALHA</name>
<proteinExistence type="predicted"/>
<keyword evidence="2" id="KW-0812">Transmembrane</keyword>
<keyword evidence="2" id="KW-0472">Membrane</keyword>
<gene>
    <name evidence="3" type="ORF">C7377_1582</name>
</gene>
<keyword evidence="4" id="KW-1185">Reference proteome</keyword>
<evidence type="ECO:0000313" key="3">
    <source>
        <dbReference type="EMBL" id="PVX49942.1"/>
    </source>
</evidence>
<dbReference type="Proteomes" id="UP000251835">
    <property type="component" value="Unassembled WGS sequence"/>
</dbReference>
<evidence type="ECO:0000256" key="2">
    <source>
        <dbReference type="SAM" id="Phobius"/>
    </source>
</evidence>
<evidence type="ECO:0000256" key="1">
    <source>
        <dbReference type="SAM" id="MobiDB-lite"/>
    </source>
</evidence>
<reference evidence="3 4" key="1">
    <citation type="submission" date="2018-05" db="EMBL/GenBank/DDBJ databases">
        <title>Genomic Encyclopedia of Type Strains, Phase IV (KMG-IV): sequencing the most valuable type-strain genomes for metagenomic binning, comparative biology and taxonomic classification.</title>
        <authorList>
            <person name="Goeker M."/>
        </authorList>
    </citation>
    <scope>NUCLEOTIDE SEQUENCE [LARGE SCALE GENOMIC DNA]</scope>
    <source>
        <strain evidence="3 4">DSM 28579</strain>
    </source>
</reference>
<evidence type="ECO:0000313" key="4">
    <source>
        <dbReference type="Proteomes" id="UP000251835"/>
    </source>
</evidence>
<feature type="transmembrane region" description="Helical" evidence="2">
    <location>
        <begin position="46"/>
        <end position="65"/>
    </location>
</feature>
<dbReference type="EMBL" id="QENZ01000005">
    <property type="protein sequence ID" value="PVX49942.1"/>
    <property type="molecule type" value="Genomic_DNA"/>
</dbReference>